<reference evidence="14" key="1">
    <citation type="submission" date="2009-10" db="EMBL/GenBank/DDBJ databases">
        <title>Complete sequence of Bacillus selenitireducens MLS10.</title>
        <authorList>
            <consortium name="US DOE Joint Genome Institute"/>
            <person name="Lucas S."/>
            <person name="Copeland A."/>
            <person name="Lapidus A."/>
            <person name="Glavina del Rio T."/>
            <person name="Dalin E."/>
            <person name="Tice H."/>
            <person name="Bruce D."/>
            <person name="Goodwin L."/>
            <person name="Pitluck S."/>
            <person name="Sims D."/>
            <person name="Brettin T."/>
            <person name="Detter J.C."/>
            <person name="Han C."/>
            <person name="Larimer F."/>
            <person name="Land M."/>
            <person name="Hauser L."/>
            <person name="Kyrpides N."/>
            <person name="Ovchinnikova G."/>
            <person name="Stolz J."/>
        </authorList>
    </citation>
    <scope>NUCLEOTIDE SEQUENCE [LARGE SCALE GENOMIC DNA]</scope>
    <source>
        <strain evidence="14">MLS10</strain>
    </source>
</reference>
<dbReference type="HOGENOM" id="CLU_067069_1_1_9"/>
<dbReference type="InterPro" id="IPR018089">
    <property type="entry name" value="OMPdecase_AS"/>
</dbReference>
<dbReference type="OrthoDB" id="9806203at2"/>
<dbReference type="SUPFAM" id="SSF51366">
    <property type="entry name" value="Ribulose-phoshate binding barrel"/>
    <property type="match status" value="1"/>
</dbReference>
<dbReference type="Proteomes" id="UP000000271">
    <property type="component" value="Chromosome"/>
</dbReference>
<feature type="active site" description="For OMPdecase activity" evidence="10">
    <location>
        <position position="65"/>
    </location>
</feature>
<accession>D6XTQ1</accession>
<comment type="subunit">
    <text evidence="3 9">Homodimer.</text>
</comment>
<dbReference type="FunFam" id="3.20.20.70:FF:000015">
    <property type="entry name" value="Orotidine 5'-phosphate decarboxylase"/>
    <property type="match status" value="1"/>
</dbReference>
<protein>
    <recommendedName>
        <fullName evidence="9">Orotidine 5'-phosphate decarboxylase</fullName>
        <ecNumber evidence="9">4.1.1.23</ecNumber>
    </recommendedName>
    <alternativeName>
        <fullName evidence="9">OMP decarboxylase</fullName>
        <shortName evidence="9">OMPDCase</shortName>
        <shortName evidence="9">OMPdecase</shortName>
    </alternativeName>
</protein>
<dbReference type="PROSITE" id="PS00156">
    <property type="entry name" value="OMPDECASE"/>
    <property type="match status" value="1"/>
</dbReference>
<feature type="binding site" evidence="9 11">
    <location>
        <position position="184"/>
    </location>
    <ligand>
        <name>substrate</name>
    </ligand>
</feature>
<dbReference type="GO" id="GO:0005829">
    <property type="term" value="C:cytosol"/>
    <property type="evidence" value="ECO:0007669"/>
    <property type="project" value="TreeGrafter"/>
</dbReference>
<dbReference type="EC" id="4.1.1.23" evidence="9"/>
<evidence type="ECO:0000256" key="6">
    <source>
        <dbReference type="ARBA" id="ARBA00023239"/>
    </source>
</evidence>
<dbReference type="PANTHER" id="PTHR32119:SF2">
    <property type="entry name" value="OROTIDINE 5'-PHOSPHATE DECARBOXYLASE"/>
    <property type="match status" value="1"/>
</dbReference>
<dbReference type="STRING" id="439292.Bsel_1679"/>
<dbReference type="Pfam" id="PF00215">
    <property type="entry name" value="OMPdecase"/>
    <property type="match status" value="1"/>
</dbReference>
<dbReference type="AlphaFoldDB" id="D6XTQ1"/>
<feature type="binding site" evidence="9 11">
    <location>
        <position position="214"/>
    </location>
    <ligand>
        <name>substrate</name>
    </ligand>
</feature>
<evidence type="ECO:0000256" key="3">
    <source>
        <dbReference type="ARBA" id="ARBA00011738"/>
    </source>
</evidence>
<evidence type="ECO:0000313" key="15">
    <source>
        <dbReference type="Proteomes" id="UP000000271"/>
    </source>
</evidence>
<evidence type="ECO:0000256" key="10">
    <source>
        <dbReference type="PIRSR" id="PIRSR614732-1"/>
    </source>
</evidence>
<feature type="binding site" evidence="9 11">
    <location>
        <position position="11"/>
    </location>
    <ligand>
        <name>substrate</name>
    </ligand>
</feature>
<dbReference type="GO" id="GO:0006207">
    <property type="term" value="P:'de novo' pyrimidine nucleobase biosynthetic process"/>
    <property type="evidence" value="ECO:0007669"/>
    <property type="project" value="InterPro"/>
</dbReference>
<evidence type="ECO:0000256" key="1">
    <source>
        <dbReference type="ARBA" id="ARBA00002356"/>
    </source>
</evidence>
<dbReference type="InterPro" id="IPR014732">
    <property type="entry name" value="OMPdecase"/>
</dbReference>
<keyword evidence="5 9" id="KW-0665">Pyrimidine biosynthesis</keyword>
<evidence type="ECO:0000256" key="4">
    <source>
        <dbReference type="ARBA" id="ARBA00022793"/>
    </source>
</evidence>
<dbReference type="EMBL" id="CP001791">
    <property type="protein sequence ID" value="ADH99187.1"/>
    <property type="molecule type" value="Genomic_DNA"/>
</dbReference>
<keyword evidence="6 9" id="KW-0456">Lyase</keyword>
<dbReference type="NCBIfam" id="NF001273">
    <property type="entry name" value="PRK00230.1"/>
    <property type="match status" value="1"/>
</dbReference>
<evidence type="ECO:0000256" key="11">
    <source>
        <dbReference type="PIRSR" id="PIRSR614732-2"/>
    </source>
</evidence>
<keyword evidence="15" id="KW-1185">Reference proteome</keyword>
<dbReference type="RefSeq" id="WP_013172611.1">
    <property type="nucleotide sequence ID" value="NC_014219.1"/>
</dbReference>
<evidence type="ECO:0000256" key="8">
    <source>
        <dbReference type="ARBA" id="ARBA00061012"/>
    </source>
</evidence>
<evidence type="ECO:0000256" key="7">
    <source>
        <dbReference type="ARBA" id="ARBA00049157"/>
    </source>
</evidence>
<dbReference type="InterPro" id="IPR001754">
    <property type="entry name" value="OMPdeCOase_dom"/>
</dbReference>
<feature type="active site" description="For OMPdecase activity" evidence="10">
    <location>
        <position position="60"/>
    </location>
</feature>
<dbReference type="InterPro" id="IPR011060">
    <property type="entry name" value="RibuloseP-bd_barrel"/>
</dbReference>
<evidence type="ECO:0000256" key="12">
    <source>
        <dbReference type="RuleBase" id="RU000512"/>
    </source>
</evidence>
<gene>
    <name evidence="9" type="primary">pyrF</name>
    <name evidence="14" type="ordered locus">Bsel_1679</name>
</gene>
<evidence type="ECO:0000259" key="13">
    <source>
        <dbReference type="SMART" id="SM00934"/>
    </source>
</evidence>
<feature type="binding site" evidence="9">
    <location>
        <begin position="60"/>
        <end position="69"/>
    </location>
    <ligand>
        <name>substrate</name>
    </ligand>
</feature>
<feature type="active site" description="Proton donor" evidence="9">
    <location>
        <position position="62"/>
    </location>
</feature>
<evidence type="ECO:0000313" key="14">
    <source>
        <dbReference type="EMBL" id="ADH99187.1"/>
    </source>
</evidence>
<sequence length="239" mass="26258">MQPNPLFIACDFSSRAELDQFLKEMEGRHLHLKVGMELFYKEGPEIVHALKEKGHSVFLDLKLHDIPETVKRSMIQLAALGADLVNVHASGGIRMMEAAMEGLHQGTPKGQAIPSCIAVTQLTSTSALMMNEELKIAGFLEDQVRHLAGLAMQAGLKGVVCSSMETEMLKAAYPSIWTLTPGIRLKGSDAGDQVRVCTPGEARQAKTDAIVVGRGITRAEDRLQAYEHYIKEWVGYDNQ</sequence>
<feature type="binding site" evidence="9 11">
    <location>
        <position position="123"/>
    </location>
    <ligand>
        <name>substrate</name>
    </ligand>
</feature>
<dbReference type="NCBIfam" id="TIGR01740">
    <property type="entry name" value="pyrF"/>
    <property type="match status" value="1"/>
</dbReference>
<dbReference type="eggNOG" id="COG0284">
    <property type="taxonomic scope" value="Bacteria"/>
</dbReference>
<evidence type="ECO:0000256" key="2">
    <source>
        <dbReference type="ARBA" id="ARBA00004861"/>
    </source>
</evidence>
<dbReference type="UniPathway" id="UPA00070">
    <property type="reaction ID" value="UER00120"/>
</dbReference>
<organism evidence="14 15">
    <name type="scientific">Bacillus selenitireducens (strain ATCC 700615 / DSM 15326 / MLS10)</name>
    <dbReference type="NCBI Taxonomy" id="439292"/>
    <lineage>
        <taxon>Bacteria</taxon>
        <taxon>Bacillati</taxon>
        <taxon>Bacillota</taxon>
        <taxon>Bacilli</taxon>
        <taxon>Bacillales</taxon>
        <taxon>Bacillaceae</taxon>
        <taxon>Salisediminibacterium</taxon>
    </lineage>
</organism>
<evidence type="ECO:0000256" key="5">
    <source>
        <dbReference type="ARBA" id="ARBA00022975"/>
    </source>
</evidence>
<comment type="pathway">
    <text evidence="2 9 12">Pyrimidine metabolism; UMP biosynthesis via de novo pathway; UMP from orotate: step 2/2.</text>
</comment>
<dbReference type="InterPro" id="IPR013785">
    <property type="entry name" value="Aldolase_TIM"/>
</dbReference>
<comment type="similarity">
    <text evidence="8 9">Belongs to the OMP decarboxylase family. Type 1 subfamily.</text>
</comment>
<dbReference type="InterPro" id="IPR047596">
    <property type="entry name" value="OMPdecase_bac"/>
</dbReference>
<feature type="active site" description="For OMPdecase activity" evidence="10">
    <location>
        <position position="62"/>
    </location>
</feature>
<feature type="binding site" evidence="9 11">
    <location>
        <position position="193"/>
    </location>
    <ligand>
        <name>substrate</name>
    </ligand>
</feature>
<comment type="catalytic activity">
    <reaction evidence="7 9 12">
        <text>orotidine 5'-phosphate + H(+) = UMP + CO2</text>
        <dbReference type="Rhea" id="RHEA:11596"/>
        <dbReference type="ChEBI" id="CHEBI:15378"/>
        <dbReference type="ChEBI" id="CHEBI:16526"/>
        <dbReference type="ChEBI" id="CHEBI:57538"/>
        <dbReference type="ChEBI" id="CHEBI:57865"/>
        <dbReference type="EC" id="4.1.1.23"/>
    </reaction>
</comment>
<feature type="binding site" evidence="9 11">
    <location>
        <position position="213"/>
    </location>
    <ligand>
        <name>substrate</name>
    </ligand>
</feature>
<proteinExistence type="inferred from homology"/>
<dbReference type="PANTHER" id="PTHR32119">
    <property type="entry name" value="OROTIDINE 5'-PHOSPHATE DECARBOXYLASE"/>
    <property type="match status" value="1"/>
</dbReference>
<dbReference type="KEGG" id="bse:Bsel_1679"/>
<dbReference type="GO" id="GO:0044205">
    <property type="term" value="P:'de novo' UMP biosynthetic process"/>
    <property type="evidence" value="ECO:0007669"/>
    <property type="project" value="UniProtKB-UniRule"/>
</dbReference>
<dbReference type="HAMAP" id="MF_01200_B">
    <property type="entry name" value="OMPdecase_type1_B"/>
    <property type="match status" value="1"/>
</dbReference>
<comment type="function">
    <text evidence="1 9">Catalyzes the decarboxylation of orotidine 5'-monophosphate (OMP) to uridine 5'-monophosphate (UMP).</text>
</comment>
<feature type="domain" description="Orotidine 5'-phosphate decarboxylase" evidence="13">
    <location>
        <begin position="5"/>
        <end position="229"/>
    </location>
</feature>
<dbReference type="SMART" id="SM00934">
    <property type="entry name" value="OMPdecase"/>
    <property type="match status" value="1"/>
</dbReference>
<feature type="binding site" evidence="9 11">
    <location>
        <position position="33"/>
    </location>
    <ligand>
        <name>substrate</name>
    </ligand>
</feature>
<evidence type="ECO:0000256" key="9">
    <source>
        <dbReference type="HAMAP-Rule" id="MF_01200"/>
    </source>
</evidence>
<dbReference type="CDD" id="cd04725">
    <property type="entry name" value="OMP_decarboxylase_like"/>
    <property type="match status" value="1"/>
</dbReference>
<keyword evidence="4 9" id="KW-0210">Decarboxylase</keyword>
<dbReference type="GO" id="GO:0004590">
    <property type="term" value="F:orotidine-5'-phosphate decarboxylase activity"/>
    <property type="evidence" value="ECO:0007669"/>
    <property type="project" value="UniProtKB-UniRule"/>
</dbReference>
<dbReference type="Gene3D" id="3.20.20.70">
    <property type="entry name" value="Aldolase class I"/>
    <property type="match status" value="1"/>
</dbReference>
<name>D6XTQ1_BACIE</name>